<feature type="domain" description="CHCH" evidence="3">
    <location>
        <begin position="23"/>
        <end position="56"/>
    </location>
</feature>
<dbReference type="Pfam" id="PF06747">
    <property type="entry name" value="CHCH"/>
    <property type="match status" value="1"/>
</dbReference>
<dbReference type="InterPro" id="IPR039870">
    <property type="entry name" value="Coa4-like"/>
</dbReference>
<dbReference type="AlphaFoldDB" id="A0A131ZZH5"/>
<dbReference type="OrthoDB" id="5586401at2759"/>
<name>A0A131ZZH5_SARSC</name>
<protein>
    <submittedName>
        <fullName evidence="4">Cytochrome c oxidase assembly factor 4 -like protein, mitochondrial</fullName>
    </submittedName>
</protein>
<dbReference type="GO" id="GO:0005758">
    <property type="term" value="C:mitochondrial intermembrane space"/>
    <property type="evidence" value="ECO:0007669"/>
    <property type="project" value="InterPro"/>
</dbReference>
<reference evidence="5 8" key="1">
    <citation type="journal article" date="2015" name="Parasit. Vectors">
        <title>Draft genome of the scabies mite.</title>
        <authorList>
            <person name="Rider S.D.Jr."/>
            <person name="Morgan M.S."/>
            <person name="Arlian L.G."/>
        </authorList>
    </citation>
    <scope>NUCLEOTIDE SEQUENCE [LARGE SCALE GENOMIC DNA]</scope>
    <source>
        <strain evidence="5">Arlian Lab</strain>
    </source>
</reference>
<reference evidence="6" key="4">
    <citation type="submission" date="2022-06" db="UniProtKB">
        <authorList>
            <consortium name="EnsemblMetazoa"/>
        </authorList>
    </citation>
    <scope>IDENTIFICATION</scope>
</reference>
<dbReference type="InterPro" id="IPR010625">
    <property type="entry name" value="CHCH"/>
</dbReference>
<dbReference type="Gene3D" id="1.10.287.1130">
    <property type="entry name" value="CytochromE C oxidase copper chaperone"/>
    <property type="match status" value="1"/>
</dbReference>
<dbReference type="EMBL" id="JXLN01006589">
    <property type="protein sequence ID" value="KPM03909.1"/>
    <property type="molecule type" value="Genomic_DNA"/>
</dbReference>
<dbReference type="PANTHER" id="PTHR13639:SF2">
    <property type="entry name" value="CYTOCHROME C OXIDASE ASSEMBLY FACTOR 4 HOMOLOG, MITOCHONDRIAL"/>
    <property type="match status" value="1"/>
</dbReference>
<dbReference type="Proteomes" id="UP000070412">
    <property type="component" value="Unassembled WGS sequence"/>
</dbReference>
<evidence type="ECO:0000313" key="8">
    <source>
        <dbReference type="Proteomes" id="UP000616769"/>
    </source>
</evidence>
<reference evidence="7" key="2">
    <citation type="journal article" date="2020" name="PLoS Negl. Trop. Dis.">
        <title>High-quality nuclear genome for Sarcoptes scabiei-A critical resource for a neglected parasite.</title>
        <authorList>
            <person name="Korhonen P.K."/>
            <person name="Gasser R.B."/>
            <person name="Ma G."/>
            <person name="Wang T."/>
            <person name="Stroehlein A.J."/>
            <person name="Young N.D."/>
            <person name="Ang C.S."/>
            <person name="Fernando D.D."/>
            <person name="Lu H.C."/>
            <person name="Taylor S."/>
            <person name="Reynolds S.L."/>
            <person name="Mofiz E."/>
            <person name="Najaraj S.H."/>
            <person name="Gowda H."/>
            <person name="Madugundu A."/>
            <person name="Renuse S."/>
            <person name="Holt D."/>
            <person name="Pandey A."/>
            <person name="Papenfuss A.T."/>
            <person name="Fischer K."/>
        </authorList>
    </citation>
    <scope>NUCLEOTIDE SEQUENCE [LARGE SCALE GENOMIC DNA]</scope>
</reference>
<dbReference type="EMBL" id="WVUK01000066">
    <property type="protein sequence ID" value="KAF7487701.1"/>
    <property type="molecule type" value="Genomic_DNA"/>
</dbReference>
<dbReference type="Proteomes" id="UP000616769">
    <property type="component" value="Unassembled WGS sequence"/>
</dbReference>
<evidence type="ECO:0000256" key="1">
    <source>
        <dbReference type="ARBA" id="ARBA00023157"/>
    </source>
</evidence>
<evidence type="ECO:0000313" key="6">
    <source>
        <dbReference type="EnsemblMetazoa" id="KAF7487701.1"/>
    </source>
</evidence>
<dbReference type="PANTHER" id="PTHR13639">
    <property type="entry name" value="CYTOCHROME C OXIDASE ASSEMBLY FACTOR 4 HOMOLOG, MITOCHONDRIAL"/>
    <property type="match status" value="1"/>
</dbReference>
<feature type="coiled-coil region" evidence="2">
    <location>
        <begin position="4"/>
        <end position="63"/>
    </location>
</feature>
<dbReference type="EnsemblMetazoa" id="SSS_1974s_mrna">
    <property type="protein sequence ID" value="KAF7487701.1"/>
    <property type="gene ID" value="SSS_1974"/>
</dbReference>
<keyword evidence="7" id="KW-1185">Reference proteome</keyword>
<evidence type="ECO:0000256" key="2">
    <source>
        <dbReference type="SAM" id="Coils"/>
    </source>
</evidence>
<dbReference type="OMA" id="MIARTGC"/>
<evidence type="ECO:0000313" key="5">
    <source>
        <dbReference type="EMBL" id="KPM03909.1"/>
    </source>
</evidence>
<accession>A0A131ZZH5</accession>
<dbReference type="SUPFAM" id="SSF47072">
    <property type="entry name" value="Cysteine alpha-hairpin motif"/>
    <property type="match status" value="1"/>
</dbReference>
<evidence type="ECO:0000259" key="3">
    <source>
        <dbReference type="Pfam" id="PF06747"/>
    </source>
</evidence>
<evidence type="ECO:0000313" key="7">
    <source>
        <dbReference type="Proteomes" id="UP000070412"/>
    </source>
</evidence>
<proteinExistence type="predicted"/>
<gene>
    <name evidence="5" type="ORF">QR98_0023480</name>
    <name evidence="4" type="ORF">SSS_1974</name>
</gene>
<evidence type="ECO:0000313" key="4">
    <source>
        <dbReference type="EMBL" id="KAF7487701.1"/>
    </source>
</evidence>
<organism evidence="5 8">
    <name type="scientific">Sarcoptes scabiei</name>
    <name type="common">Itch mite</name>
    <name type="synonym">Acarus scabiei</name>
    <dbReference type="NCBI Taxonomy" id="52283"/>
    <lineage>
        <taxon>Eukaryota</taxon>
        <taxon>Metazoa</taxon>
        <taxon>Ecdysozoa</taxon>
        <taxon>Arthropoda</taxon>
        <taxon>Chelicerata</taxon>
        <taxon>Arachnida</taxon>
        <taxon>Acari</taxon>
        <taxon>Acariformes</taxon>
        <taxon>Sarcoptiformes</taxon>
        <taxon>Astigmata</taxon>
        <taxon>Psoroptidia</taxon>
        <taxon>Sarcoptoidea</taxon>
        <taxon>Sarcoptidae</taxon>
        <taxon>Sarcoptinae</taxon>
        <taxon>Sarcoptes</taxon>
    </lineage>
</organism>
<keyword evidence="1" id="KW-1015">Disulfide bond</keyword>
<keyword evidence="2" id="KW-0175">Coiled coil</keyword>
<dbReference type="GO" id="GO:0033617">
    <property type="term" value="P:mitochondrial respiratory chain complex IV assembly"/>
    <property type="evidence" value="ECO:0007669"/>
    <property type="project" value="InterPro"/>
</dbReference>
<dbReference type="VEuPathDB" id="VectorBase:SSCA008877"/>
<reference evidence="4" key="3">
    <citation type="submission" date="2020-01" db="EMBL/GenBank/DDBJ databases">
        <authorList>
            <person name="Korhonen P.K.K."/>
            <person name="Guangxu M.G."/>
            <person name="Wang T.W."/>
            <person name="Stroehlein A.J.S."/>
            <person name="Young N.D."/>
            <person name="Ang C.-S.A."/>
            <person name="Fernando D.W.F."/>
            <person name="Lu H.L."/>
            <person name="Taylor S.T."/>
            <person name="Ehtesham M.E.M."/>
            <person name="Najaraj S.H.N."/>
            <person name="Harsha G.H.G."/>
            <person name="Madugundu A.M."/>
            <person name="Renuse S.R."/>
            <person name="Holt D.H."/>
            <person name="Pandey A.P."/>
            <person name="Papenfuss A.P."/>
            <person name="Gasser R.B.G."/>
            <person name="Fischer K.F."/>
        </authorList>
    </citation>
    <scope>NUCLEOTIDE SEQUENCE</scope>
    <source>
        <strain evidence="4">SSS_KF_BRIS2020</strain>
    </source>
</reference>
<dbReference type="InterPro" id="IPR009069">
    <property type="entry name" value="Cys_alpha_HP_mot_SF"/>
</dbReference>
<sequence length="73" mass="8798">MSPLNQEEEDKDALEEMLDRTGCKNQHFALQECMYEHKDWRKCQNLVNELRDCMRNYERLKHQAQILSSLPSK</sequence>